<protein>
    <submittedName>
        <fullName evidence="1">Uncharacterized protein</fullName>
    </submittedName>
</protein>
<reference evidence="1" key="1">
    <citation type="submission" date="2021-05" db="EMBL/GenBank/DDBJ databases">
        <authorList>
            <person name="Scholz U."/>
            <person name="Mascher M."/>
            <person name="Fiebig A."/>
        </authorList>
    </citation>
    <scope>NUCLEOTIDE SEQUENCE [LARGE SCALE GENOMIC DNA]</scope>
</reference>
<evidence type="ECO:0000313" key="1">
    <source>
        <dbReference type="EnsemblPlants" id="AVESA.00010b.r2.2DG0400690.1.CDS"/>
    </source>
</evidence>
<name>A0ACD5VCQ4_AVESA</name>
<sequence length="761" mass="86663">MMESTTATLLKLWNDQDIQVMILISLTVQLFLLFTGNLRRRRTSEFLRFIIWLAYVGADAIAVFTVGLFSQYEEKYKLRSHQSSSSSSSSSSSGTGNQTLPFLWAPFLLLHLGGQDTITAFSMEDNNLWLRHLLNLAVQVTLTLYIFWKLFDILVSELLAVAVPVFVAGTIKYGERTWALYSGSRDYLSSRNNEGGQQEKPLRDYRSSNSCGDVVACYALNTVLRVRGLLVGRTLFQLGQQVETELVDDFSKQVQRSEGIRLRIVLVELRMMYDLLYTKAMVLQSRTGRILRCIAEISMVVAFVLFMTNRELHTQQNRANVAITYTLFVGAMFMEAYSVSMVILSPWTRARSKRGSFLNWLSSSCSCSAYSLSNAGRMQRGETSNQRQQRIPGFSIGQFNLTDYSVWEKHMPRLVSKVVGMLGLENKWRNFWHVQYVEDKEMSLYIERLLCSGEGSHNLELGRELNYVLSLPFEHALFRLHIFTDMHLSRLGNQGGEMELLVSQCRKLSQYIIYLMVVHPSMLPVSNAAQDLQHYYNVWVRDHRGTMEKPGVLDSYAEVTLCNETYSRSPFGLSPPTEASLRAMRELWARLLIYVAGKCPVELHARQLGNGLELLTSVWLLMVHRGLGDVGKREVNLFESADPYVPKAGSLVSVNESCWRQRQEEPLYAFQFREHELQPTDETPRLFVTASGLHKKFDILEFSITTMLQQLEGTSRETDVPVRIDQVAGVMDYVAIDVGASDEEQDIVVALEIEHRGDPGN</sequence>
<reference evidence="1" key="2">
    <citation type="submission" date="2025-09" db="UniProtKB">
        <authorList>
            <consortium name="EnsemblPlants"/>
        </authorList>
    </citation>
    <scope>IDENTIFICATION</scope>
</reference>
<dbReference type="EnsemblPlants" id="AVESA.00010b.r2.2DG0400690.1">
    <property type="protein sequence ID" value="AVESA.00010b.r2.2DG0400690.1.CDS"/>
    <property type="gene ID" value="AVESA.00010b.r2.2DG0400690"/>
</dbReference>
<evidence type="ECO:0000313" key="2">
    <source>
        <dbReference type="Proteomes" id="UP001732700"/>
    </source>
</evidence>
<proteinExistence type="predicted"/>
<organism evidence="1 2">
    <name type="scientific">Avena sativa</name>
    <name type="common">Oat</name>
    <dbReference type="NCBI Taxonomy" id="4498"/>
    <lineage>
        <taxon>Eukaryota</taxon>
        <taxon>Viridiplantae</taxon>
        <taxon>Streptophyta</taxon>
        <taxon>Embryophyta</taxon>
        <taxon>Tracheophyta</taxon>
        <taxon>Spermatophyta</taxon>
        <taxon>Magnoliopsida</taxon>
        <taxon>Liliopsida</taxon>
        <taxon>Poales</taxon>
        <taxon>Poaceae</taxon>
        <taxon>BOP clade</taxon>
        <taxon>Pooideae</taxon>
        <taxon>Poodae</taxon>
        <taxon>Poeae</taxon>
        <taxon>Poeae Chloroplast Group 1 (Aveneae type)</taxon>
        <taxon>Aveninae</taxon>
        <taxon>Avena</taxon>
    </lineage>
</organism>
<dbReference type="Proteomes" id="UP001732700">
    <property type="component" value="Chromosome 2D"/>
</dbReference>
<keyword evidence="2" id="KW-1185">Reference proteome</keyword>
<accession>A0ACD5VCQ4</accession>